<name>A0ABQ9Z3R5_9CRUS</name>
<sequence>MTNLVGYSTNTFQQTSRCQYLASVDLPNSPPALNMMKLSWTKPEQSEENRGFGWKLSGTKAEQSEENRKFGWGLFEKTCNEKYSKPRLLNEVPRIFGGGASVHSRISSSHRRRGESLLQFYASGLNYYIQWAMIQHIHFPHIHKVFQHFTLSGSKRLRLAINQGQIWNGIESESKRNKKTTLINSTEQLLLDALVLVRPGGICSVEALLVEKGLMGQKVPGWVVE</sequence>
<reference evidence="1 2" key="1">
    <citation type="journal article" date="2023" name="Nucleic Acids Res.">
        <title>The hologenome of Daphnia magna reveals possible DNA methylation and microbiome-mediated evolution of the host genome.</title>
        <authorList>
            <person name="Chaturvedi A."/>
            <person name="Li X."/>
            <person name="Dhandapani V."/>
            <person name="Marshall H."/>
            <person name="Kissane S."/>
            <person name="Cuenca-Cambronero M."/>
            <person name="Asole G."/>
            <person name="Calvet F."/>
            <person name="Ruiz-Romero M."/>
            <person name="Marangio P."/>
            <person name="Guigo R."/>
            <person name="Rago D."/>
            <person name="Mirbahai L."/>
            <person name="Eastwood N."/>
            <person name="Colbourne J.K."/>
            <person name="Zhou J."/>
            <person name="Mallon E."/>
            <person name="Orsini L."/>
        </authorList>
    </citation>
    <scope>NUCLEOTIDE SEQUENCE [LARGE SCALE GENOMIC DNA]</scope>
    <source>
        <strain evidence="1">LRV0_1</strain>
    </source>
</reference>
<keyword evidence="2" id="KW-1185">Reference proteome</keyword>
<gene>
    <name evidence="1" type="ORF">OUZ56_012685</name>
</gene>
<accession>A0ABQ9Z3R5</accession>
<evidence type="ECO:0000313" key="1">
    <source>
        <dbReference type="EMBL" id="KAK4007528.1"/>
    </source>
</evidence>
<dbReference type="EMBL" id="JAOYFB010000002">
    <property type="protein sequence ID" value="KAK4007528.1"/>
    <property type="molecule type" value="Genomic_DNA"/>
</dbReference>
<dbReference type="Proteomes" id="UP001234178">
    <property type="component" value="Unassembled WGS sequence"/>
</dbReference>
<protein>
    <submittedName>
        <fullName evidence="1">Uncharacterized protein</fullName>
    </submittedName>
</protein>
<organism evidence="1 2">
    <name type="scientific">Daphnia magna</name>
    <dbReference type="NCBI Taxonomy" id="35525"/>
    <lineage>
        <taxon>Eukaryota</taxon>
        <taxon>Metazoa</taxon>
        <taxon>Ecdysozoa</taxon>
        <taxon>Arthropoda</taxon>
        <taxon>Crustacea</taxon>
        <taxon>Branchiopoda</taxon>
        <taxon>Diplostraca</taxon>
        <taxon>Cladocera</taxon>
        <taxon>Anomopoda</taxon>
        <taxon>Daphniidae</taxon>
        <taxon>Daphnia</taxon>
    </lineage>
</organism>
<comment type="caution">
    <text evidence="1">The sequence shown here is derived from an EMBL/GenBank/DDBJ whole genome shotgun (WGS) entry which is preliminary data.</text>
</comment>
<evidence type="ECO:0000313" key="2">
    <source>
        <dbReference type="Proteomes" id="UP001234178"/>
    </source>
</evidence>
<proteinExistence type="predicted"/>